<feature type="domain" description="Sporulation stage II protein D amidase enhancer LytB N-terminal" evidence="1">
    <location>
        <begin position="58"/>
        <end position="160"/>
    </location>
</feature>
<comment type="caution">
    <text evidence="2">The sequence shown here is derived from an EMBL/GenBank/DDBJ whole genome shotgun (WGS) entry which is preliminary data.</text>
</comment>
<organism evidence="2 3">
    <name type="scientific">Qingrenia yutianensis</name>
    <dbReference type="NCBI Taxonomy" id="2763676"/>
    <lineage>
        <taxon>Bacteria</taxon>
        <taxon>Bacillati</taxon>
        <taxon>Bacillota</taxon>
        <taxon>Clostridia</taxon>
        <taxon>Eubacteriales</taxon>
        <taxon>Oscillospiraceae</taxon>
        <taxon>Qingrenia</taxon>
    </lineage>
</organism>
<accession>A0A926FEB6</accession>
<name>A0A926FEB6_9FIRM</name>
<dbReference type="InterPro" id="IPR013486">
    <property type="entry name" value="SpoIID/LytB"/>
</dbReference>
<dbReference type="EMBL" id="JACRTE010000007">
    <property type="protein sequence ID" value="MBC8596724.1"/>
    <property type="molecule type" value="Genomic_DNA"/>
</dbReference>
<evidence type="ECO:0000313" key="2">
    <source>
        <dbReference type="EMBL" id="MBC8596724.1"/>
    </source>
</evidence>
<dbReference type="NCBIfam" id="TIGR02870">
    <property type="entry name" value="spore_II_D"/>
    <property type="match status" value="1"/>
</dbReference>
<dbReference type="InterPro" id="IPR013693">
    <property type="entry name" value="SpoIID/LytB_N"/>
</dbReference>
<dbReference type="PANTHER" id="PTHR30032">
    <property type="entry name" value="N-ACETYLMURAMOYL-L-ALANINE AMIDASE-RELATED"/>
    <property type="match status" value="1"/>
</dbReference>
<reference evidence="2" key="1">
    <citation type="submission" date="2020-08" db="EMBL/GenBank/DDBJ databases">
        <title>Genome public.</title>
        <authorList>
            <person name="Liu C."/>
            <person name="Sun Q."/>
        </authorList>
    </citation>
    <scope>NUCLEOTIDE SEQUENCE</scope>
    <source>
        <strain evidence="2">NSJ-50</strain>
    </source>
</reference>
<dbReference type="GO" id="GO:0030288">
    <property type="term" value="C:outer membrane-bounded periplasmic space"/>
    <property type="evidence" value="ECO:0007669"/>
    <property type="project" value="TreeGrafter"/>
</dbReference>
<dbReference type="InterPro" id="IPR051922">
    <property type="entry name" value="Bact_Sporulation_Assoc"/>
</dbReference>
<dbReference type="GO" id="GO:0030435">
    <property type="term" value="P:sporulation resulting in formation of a cellular spore"/>
    <property type="evidence" value="ECO:0007669"/>
    <property type="project" value="InterPro"/>
</dbReference>
<dbReference type="Proteomes" id="UP000647416">
    <property type="component" value="Unassembled WGS sequence"/>
</dbReference>
<dbReference type="NCBIfam" id="TIGR02669">
    <property type="entry name" value="SpoIID_LytB"/>
    <property type="match status" value="1"/>
</dbReference>
<dbReference type="Pfam" id="PF08486">
    <property type="entry name" value="SpoIID"/>
    <property type="match status" value="1"/>
</dbReference>
<proteinExistence type="predicted"/>
<dbReference type="RefSeq" id="WP_262432139.1">
    <property type="nucleotide sequence ID" value="NZ_JACRTE010000007.1"/>
</dbReference>
<dbReference type="InterPro" id="IPR014225">
    <property type="entry name" value="Spore_II_D_firmicutes"/>
</dbReference>
<keyword evidence="3" id="KW-1185">Reference proteome</keyword>
<dbReference type="PANTHER" id="PTHR30032:SF4">
    <property type="entry name" value="AMIDASE ENHANCER"/>
    <property type="match status" value="1"/>
</dbReference>
<evidence type="ECO:0000313" key="3">
    <source>
        <dbReference type="Proteomes" id="UP000647416"/>
    </source>
</evidence>
<gene>
    <name evidence="2" type="primary">spoIID</name>
    <name evidence="2" type="ORF">H8706_07545</name>
</gene>
<protein>
    <submittedName>
        <fullName evidence="2">Stage II sporulation protein D</fullName>
    </submittedName>
</protein>
<evidence type="ECO:0000259" key="1">
    <source>
        <dbReference type="Pfam" id="PF08486"/>
    </source>
</evidence>
<sequence length="325" mass="35978">MKKFLLWVITLWLIIFALPFLAVSVKKSADASEKGQKNRADIDMGKEISVYLADSGKCVTMPFEEYITGVVCAEMPALFEVEAIKAQAVAARTYTVSKINANANDLQDAHKGASICTSPAHCQAYVPKEEISKKWGNNAEEFYKKIKSAVLDTKGEILTYQNEPIRAVFHSSNNGRTENASDVWGGDFPYLKSVESLGEDLSPKFLTEYTVDYKVFCDTVKKEYPDADLSKFVGDISRTEGGAVDTIEIFGIKIKGTKMRSMFMLKSANFDIKKDGETVIFTVHGYGHGVGMSQYGANYMASQGKNYAEILAVYYNGAQISMYNS</sequence>
<dbReference type="AlphaFoldDB" id="A0A926FEB6"/>